<feature type="compositionally biased region" description="Low complexity" evidence="1">
    <location>
        <begin position="30"/>
        <end position="47"/>
    </location>
</feature>
<evidence type="ECO:0000313" key="3">
    <source>
        <dbReference type="EMBL" id="KYG70252.1"/>
    </source>
</evidence>
<sequence>MKKFILFFLVSSLLSTSFAQEEASSDEEASATAEETTEAAPAPTSTAKAKKVTSRETWGVNIAALQWNEKLKLQQGLTSESDNANYNGMIVTIQKEVTYYRWGWNFGAFIGAGRANGGGDNSLDYSEGKVAFTVYGVSPRAFYRFSGRINAGISVLAFMKNADWPAASGQTIDSGRNMNVMPMADLNIRLFQKWDFYQGLGPLAEGSTMWKVGATYRF</sequence>
<dbReference type="OrthoDB" id="5307528at2"/>
<gene>
    <name evidence="3" type="ORF">AZI85_13985</name>
</gene>
<accession>A0A150WVD2</accession>
<reference evidence="3 4" key="1">
    <citation type="submission" date="2016-03" db="EMBL/GenBank/DDBJ databases">
        <authorList>
            <person name="Ploux O."/>
        </authorList>
    </citation>
    <scope>NUCLEOTIDE SEQUENCE [LARGE SCALE GENOMIC DNA]</scope>
    <source>
        <strain evidence="3 4">BER2</strain>
    </source>
</reference>
<comment type="caution">
    <text evidence="3">The sequence shown here is derived from an EMBL/GenBank/DDBJ whole genome shotgun (WGS) entry which is preliminary data.</text>
</comment>
<dbReference type="AlphaFoldDB" id="A0A150WVD2"/>
<feature type="signal peptide" evidence="2">
    <location>
        <begin position="1"/>
        <end position="19"/>
    </location>
</feature>
<evidence type="ECO:0000256" key="1">
    <source>
        <dbReference type="SAM" id="MobiDB-lite"/>
    </source>
</evidence>
<protein>
    <recommendedName>
        <fullName evidence="5">Outer membrane protein beta-barrel domain-containing protein</fullName>
    </recommendedName>
</protein>
<dbReference type="Proteomes" id="UP000075391">
    <property type="component" value="Unassembled WGS sequence"/>
</dbReference>
<evidence type="ECO:0008006" key="5">
    <source>
        <dbReference type="Google" id="ProtNLM"/>
    </source>
</evidence>
<proteinExistence type="predicted"/>
<keyword evidence="2" id="KW-0732">Signal</keyword>
<organism evidence="3 4">
    <name type="scientific">Bdellovibrio bacteriovorus</name>
    <dbReference type="NCBI Taxonomy" id="959"/>
    <lineage>
        <taxon>Bacteria</taxon>
        <taxon>Pseudomonadati</taxon>
        <taxon>Bdellovibrionota</taxon>
        <taxon>Bdellovibrionia</taxon>
        <taxon>Bdellovibrionales</taxon>
        <taxon>Pseudobdellovibrionaceae</taxon>
        <taxon>Bdellovibrio</taxon>
    </lineage>
</organism>
<evidence type="ECO:0000313" key="4">
    <source>
        <dbReference type="Proteomes" id="UP000075391"/>
    </source>
</evidence>
<name>A0A150WVD2_BDEBC</name>
<evidence type="ECO:0000256" key="2">
    <source>
        <dbReference type="SAM" id="SignalP"/>
    </source>
</evidence>
<dbReference type="RefSeq" id="WP_063242736.1">
    <property type="nucleotide sequence ID" value="NZ_CP168967.1"/>
</dbReference>
<feature type="chain" id="PRO_5007573755" description="Outer membrane protein beta-barrel domain-containing protein" evidence="2">
    <location>
        <begin position="20"/>
        <end position="218"/>
    </location>
</feature>
<feature type="region of interest" description="Disordered" evidence="1">
    <location>
        <begin position="24"/>
        <end position="51"/>
    </location>
</feature>
<dbReference type="EMBL" id="LUKF01000002">
    <property type="protein sequence ID" value="KYG70252.1"/>
    <property type="molecule type" value="Genomic_DNA"/>
</dbReference>